<organism evidence="1 2">
    <name type="scientific">Panicum virgatum</name>
    <name type="common">Blackwell switchgrass</name>
    <dbReference type="NCBI Taxonomy" id="38727"/>
    <lineage>
        <taxon>Eukaryota</taxon>
        <taxon>Viridiplantae</taxon>
        <taxon>Streptophyta</taxon>
        <taxon>Embryophyta</taxon>
        <taxon>Tracheophyta</taxon>
        <taxon>Spermatophyta</taxon>
        <taxon>Magnoliopsida</taxon>
        <taxon>Liliopsida</taxon>
        <taxon>Poales</taxon>
        <taxon>Poaceae</taxon>
        <taxon>PACMAD clade</taxon>
        <taxon>Panicoideae</taxon>
        <taxon>Panicodae</taxon>
        <taxon>Paniceae</taxon>
        <taxon>Panicinae</taxon>
        <taxon>Panicum</taxon>
        <taxon>Panicum sect. Hiantes</taxon>
    </lineage>
</organism>
<keyword evidence="2" id="KW-1185">Reference proteome</keyword>
<comment type="caution">
    <text evidence="1">The sequence shown here is derived from an EMBL/GenBank/DDBJ whole genome shotgun (WGS) entry which is preliminary data.</text>
</comment>
<dbReference type="Proteomes" id="UP000823388">
    <property type="component" value="Chromosome 8K"/>
</dbReference>
<evidence type="ECO:0000313" key="1">
    <source>
        <dbReference type="EMBL" id="KAG2561182.1"/>
    </source>
</evidence>
<gene>
    <name evidence="1" type="ORF">PVAP13_8KG148000</name>
</gene>
<reference evidence="1" key="1">
    <citation type="submission" date="2020-05" db="EMBL/GenBank/DDBJ databases">
        <title>WGS assembly of Panicum virgatum.</title>
        <authorList>
            <person name="Lovell J.T."/>
            <person name="Jenkins J."/>
            <person name="Shu S."/>
            <person name="Juenger T.E."/>
            <person name="Schmutz J."/>
        </authorList>
    </citation>
    <scope>NUCLEOTIDE SEQUENCE</scope>
    <source>
        <strain evidence="1">AP13</strain>
    </source>
</reference>
<sequence>MCSKFTYSLLKSSAATCMLNLSGLSDFVSPHSHLLGASFTDLVTETLLAHRRFILQDMTSSRKQLTLSRHLQYLEQLTSYQEVFA</sequence>
<dbReference type="AlphaFoldDB" id="A0A8T0PLT1"/>
<name>A0A8T0PLT1_PANVG</name>
<protein>
    <submittedName>
        <fullName evidence="1">Uncharacterized protein</fullName>
    </submittedName>
</protein>
<evidence type="ECO:0000313" key="2">
    <source>
        <dbReference type="Proteomes" id="UP000823388"/>
    </source>
</evidence>
<proteinExistence type="predicted"/>
<accession>A0A8T0PLT1</accession>
<dbReference type="EMBL" id="CM029051">
    <property type="protein sequence ID" value="KAG2561182.1"/>
    <property type="molecule type" value="Genomic_DNA"/>
</dbReference>